<sequence length="467" mass="51232">MLADMYWLESCVSAYCHDNKETSSALELVERLSFHRPTASYLLGYSVPGTNSMNNTSTPCKLPFRPCRFQYVAKVVAFGETPDELLANMRQAVNSRVGFWVLGHETFEPLTPKVSPSMLMCAVSRLLPGEPLLDIESSVDSDVISYLIVETSTKLYLLEKLLQIQGDTIRSELAQPTTEQFRESWSKRPFHYSGAINLDVAAAVVNILSDILLSRATSSDCTATKEQTSMAVTNTIPRTIRLLDPTVGSGTFVALTAMVWSRLANVEVTGVDSNPKCAFGTVRNLMSLFSVNDNSLVYNDTRTKWNLNLPINELSLKSTATIHTKDSTLLHANSLSGLFDCAVTNLPWNRNTFEFNGLHGRADDEGNRPVEVSKGILQAVASVLKPRAPIVVISAEGSGDIETSIGPDLFDAGKCLVDLGFDILGHVSIPPTGYALPSSKKKRREYSTKKMKGRSNCQVFVALAPYE</sequence>
<evidence type="ECO:0008006" key="3">
    <source>
        <dbReference type="Google" id="ProtNLM"/>
    </source>
</evidence>
<dbReference type="SUPFAM" id="SSF53335">
    <property type="entry name" value="S-adenosyl-L-methionine-dependent methyltransferases"/>
    <property type="match status" value="1"/>
</dbReference>
<dbReference type="Gene3D" id="3.40.50.150">
    <property type="entry name" value="Vaccinia Virus protein VP39"/>
    <property type="match status" value="1"/>
</dbReference>
<dbReference type="InterPro" id="IPR029063">
    <property type="entry name" value="SAM-dependent_MTases_sf"/>
</dbReference>
<dbReference type="Proteomes" id="UP001516023">
    <property type="component" value="Unassembled WGS sequence"/>
</dbReference>
<accession>A0ABD3Q7M8</accession>
<dbReference type="AlphaFoldDB" id="A0ABD3Q7M8"/>
<evidence type="ECO:0000313" key="2">
    <source>
        <dbReference type="Proteomes" id="UP001516023"/>
    </source>
</evidence>
<proteinExistence type="predicted"/>
<comment type="caution">
    <text evidence="1">The sequence shown here is derived from an EMBL/GenBank/DDBJ whole genome shotgun (WGS) entry which is preliminary data.</text>
</comment>
<name>A0ABD3Q7M8_9STRA</name>
<reference evidence="1 2" key="1">
    <citation type="journal article" date="2020" name="G3 (Bethesda)">
        <title>Improved Reference Genome for Cyclotella cryptica CCMP332, a Model for Cell Wall Morphogenesis, Salinity Adaptation, and Lipid Production in Diatoms (Bacillariophyta).</title>
        <authorList>
            <person name="Roberts W.R."/>
            <person name="Downey K.M."/>
            <person name="Ruck E.C."/>
            <person name="Traller J.C."/>
            <person name="Alverson A.J."/>
        </authorList>
    </citation>
    <scope>NUCLEOTIDE SEQUENCE [LARGE SCALE GENOMIC DNA]</scope>
    <source>
        <strain evidence="1 2">CCMP332</strain>
    </source>
</reference>
<protein>
    <recommendedName>
        <fullName evidence="3">DNA methylase adenine-specific domain-containing protein</fullName>
    </recommendedName>
</protein>
<gene>
    <name evidence="1" type="ORF">HJC23_000653</name>
</gene>
<dbReference type="EMBL" id="JABMIG020000065">
    <property type="protein sequence ID" value="KAL3796150.1"/>
    <property type="molecule type" value="Genomic_DNA"/>
</dbReference>
<evidence type="ECO:0000313" key="1">
    <source>
        <dbReference type="EMBL" id="KAL3796150.1"/>
    </source>
</evidence>
<keyword evidence="2" id="KW-1185">Reference proteome</keyword>
<organism evidence="1 2">
    <name type="scientific">Cyclotella cryptica</name>
    <dbReference type="NCBI Taxonomy" id="29204"/>
    <lineage>
        <taxon>Eukaryota</taxon>
        <taxon>Sar</taxon>
        <taxon>Stramenopiles</taxon>
        <taxon>Ochrophyta</taxon>
        <taxon>Bacillariophyta</taxon>
        <taxon>Coscinodiscophyceae</taxon>
        <taxon>Thalassiosirophycidae</taxon>
        <taxon>Stephanodiscales</taxon>
        <taxon>Stephanodiscaceae</taxon>
        <taxon>Cyclotella</taxon>
    </lineage>
</organism>